<dbReference type="Pfam" id="PF02089">
    <property type="entry name" value="Palm_thioest"/>
    <property type="match status" value="1"/>
</dbReference>
<reference evidence="2 3" key="1">
    <citation type="submission" date="2016-10" db="EMBL/GenBank/DDBJ databases">
        <authorList>
            <person name="de Groot N.N."/>
        </authorList>
    </citation>
    <scope>NUCLEOTIDE SEQUENCE [LARGE SCALE GENOMIC DNA]</scope>
    <source>
        <strain evidence="2 3">R-24608</strain>
    </source>
</reference>
<accession>A0A1I7GQW3</accession>
<sequence>MNARWQQALSLTLLCAAAAWLAWQWPHSPAVALAGLAALALWSLAWLGLQFALMWHINRGDPAPRAGRWQCLRAWWAEAGVATLLFGWRQPFRHAACPDWLPAPPAGGAPGRGVVLVHGFMCNRGIWNPWMRRLRARGHAHVAVTLEPVLGSIDGYAAQIDDAVRRVTAATGRAPVLLCHSMGGLAARAWLRAVPGADARVHRVITLGTPHGGTWAARWSQACNGQQMRLDSDWLRQLAQAEPAQRRALFTCWYSNCDNIVFPASTAALPGADNRFIAGVAHLQMVEAPAVVQACLADIARD</sequence>
<dbReference type="Gene3D" id="3.40.50.1820">
    <property type="entry name" value="alpha/beta hydrolase"/>
    <property type="match status" value="1"/>
</dbReference>
<protein>
    <submittedName>
        <fullName evidence="2">Alpha/beta hydrolase family protein</fullName>
    </submittedName>
</protein>
<dbReference type="RefSeq" id="WP_054256272.1">
    <property type="nucleotide sequence ID" value="NZ_CYIG01000016.1"/>
</dbReference>
<dbReference type="Proteomes" id="UP000183656">
    <property type="component" value="Unassembled WGS sequence"/>
</dbReference>
<feature type="transmembrane region" description="Helical" evidence="1">
    <location>
        <begin position="34"/>
        <end position="55"/>
    </location>
</feature>
<proteinExistence type="predicted"/>
<evidence type="ECO:0000313" key="3">
    <source>
        <dbReference type="Proteomes" id="UP000183656"/>
    </source>
</evidence>
<dbReference type="PANTHER" id="PTHR37946">
    <property type="entry name" value="SLL1969 PROTEIN"/>
    <property type="match status" value="1"/>
</dbReference>
<keyword evidence="1" id="KW-1133">Transmembrane helix</keyword>
<dbReference type="OrthoDB" id="275181at2"/>
<name>A0A1I7GQW3_9BURK</name>
<dbReference type="STRING" id="343013.SAMN04489707_1006108"/>
<dbReference type="GO" id="GO:0016787">
    <property type="term" value="F:hydrolase activity"/>
    <property type="evidence" value="ECO:0007669"/>
    <property type="project" value="UniProtKB-KW"/>
</dbReference>
<keyword evidence="1" id="KW-0472">Membrane</keyword>
<keyword evidence="3" id="KW-1185">Reference proteome</keyword>
<dbReference type="PANTHER" id="PTHR37946:SF1">
    <property type="entry name" value="SLL1969 PROTEIN"/>
    <property type="match status" value="1"/>
</dbReference>
<dbReference type="SUPFAM" id="SSF53474">
    <property type="entry name" value="alpha/beta-Hydrolases"/>
    <property type="match status" value="1"/>
</dbReference>
<evidence type="ECO:0000313" key="2">
    <source>
        <dbReference type="EMBL" id="SFU50872.1"/>
    </source>
</evidence>
<evidence type="ECO:0000256" key="1">
    <source>
        <dbReference type="SAM" id="Phobius"/>
    </source>
</evidence>
<dbReference type="InterPro" id="IPR029058">
    <property type="entry name" value="AB_hydrolase_fold"/>
</dbReference>
<gene>
    <name evidence="2" type="ORF">SAMN04489707_1006108</name>
</gene>
<dbReference type="AlphaFoldDB" id="A0A1I7GQW3"/>
<keyword evidence="1" id="KW-0812">Transmembrane</keyword>
<keyword evidence="2" id="KW-0378">Hydrolase</keyword>
<dbReference type="EMBL" id="FPBX01000006">
    <property type="protein sequence ID" value="SFU50872.1"/>
    <property type="molecule type" value="Genomic_DNA"/>
</dbReference>
<organism evidence="2 3">
    <name type="scientific">Paenacidovorax caeni</name>
    <dbReference type="NCBI Taxonomy" id="343013"/>
    <lineage>
        <taxon>Bacteria</taxon>
        <taxon>Pseudomonadati</taxon>
        <taxon>Pseudomonadota</taxon>
        <taxon>Betaproteobacteria</taxon>
        <taxon>Burkholderiales</taxon>
        <taxon>Comamonadaceae</taxon>
        <taxon>Paenacidovorax</taxon>
    </lineage>
</organism>